<keyword evidence="7" id="KW-0732">Signal</keyword>
<dbReference type="InterPro" id="IPR009056">
    <property type="entry name" value="Cyt_c-like_dom"/>
</dbReference>
<protein>
    <submittedName>
        <fullName evidence="9">Cytochrome c</fullName>
    </submittedName>
</protein>
<keyword evidence="3 6" id="KW-0479">Metal-binding</keyword>
<evidence type="ECO:0000256" key="6">
    <source>
        <dbReference type="PROSITE-ProRule" id="PRU00433"/>
    </source>
</evidence>
<reference evidence="9 10" key="1">
    <citation type="submission" date="2018-07" db="EMBL/GenBank/DDBJ databases">
        <title>Genomic Encyclopedia of Type Strains, Phase IV (KMG-IV): sequencing the most valuable type-strain genomes for metagenomic binning, comparative biology and taxonomic classification.</title>
        <authorList>
            <person name="Goeker M."/>
        </authorList>
    </citation>
    <scope>NUCLEOTIDE SEQUENCE [LARGE SCALE GENOMIC DNA]</scope>
    <source>
        <strain evidence="9 10">DSM 26407</strain>
    </source>
</reference>
<dbReference type="GO" id="GO:0046872">
    <property type="term" value="F:metal ion binding"/>
    <property type="evidence" value="ECO:0007669"/>
    <property type="project" value="UniProtKB-KW"/>
</dbReference>
<dbReference type="Gene3D" id="1.10.760.10">
    <property type="entry name" value="Cytochrome c-like domain"/>
    <property type="match status" value="1"/>
</dbReference>
<keyword evidence="5 6" id="KW-0408">Iron</keyword>
<dbReference type="EMBL" id="QPJY01000001">
    <property type="protein sequence ID" value="RCX32945.1"/>
    <property type="molecule type" value="Genomic_DNA"/>
</dbReference>
<evidence type="ECO:0000256" key="3">
    <source>
        <dbReference type="ARBA" id="ARBA00022723"/>
    </source>
</evidence>
<feature type="signal peptide" evidence="7">
    <location>
        <begin position="1"/>
        <end position="24"/>
    </location>
</feature>
<evidence type="ECO:0000256" key="1">
    <source>
        <dbReference type="ARBA" id="ARBA00022448"/>
    </source>
</evidence>
<dbReference type="SUPFAM" id="SSF46626">
    <property type="entry name" value="Cytochrome c"/>
    <property type="match status" value="1"/>
</dbReference>
<evidence type="ECO:0000313" key="9">
    <source>
        <dbReference type="EMBL" id="RCX32945.1"/>
    </source>
</evidence>
<proteinExistence type="predicted"/>
<dbReference type="OrthoDB" id="9796421at2"/>
<evidence type="ECO:0000256" key="4">
    <source>
        <dbReference type="ARBA" id="ARBA00022982"/>
    </source>
</evidence>
<evidence type="ECO:0000313" key="10">
    <source>
        <dbReference type="Proteomes" id="UP000252707"/>
    </source>
</evidence>
<dbReference type="GO" id="GO:0020037">
    <property type="term" value="F:heme binding"/>
    <property type="evidence" value="ECO:0007669"/>
    <property type="project" value="InterPro"/>
</dbReference>
<dbReference type="Proteomes" id="UP000252707">
    <property type="component" value="Unassembled WGS sequence"/>
</dbReference>
<dbReference type="AlphaFoldDB" id="A0A369CIN3"/>
<dbReference type="InterPro" id="IPR050597">
    <property type="entry name" value="Cytochrome_c_Oxidase_Subunit"/>
</dbReference>
<dbReference type="GO" id="GO:0009055">
    <property type="term" value="F:electron transfer activity"/>
    <property type="evidence" value="ECO:0007669"/>
    <property type="project" value="InterPro"/>
</dbReference>
<name>A0A369CIN3_9GAMM</name>
<dbReference type="PANTHER" id="PTHR33751:SF9">
    <property type="entry name" value="CYTOCHROME C4"/>
    <property type="match status" value="1"/>
</dbReference>
<evidence type="ECO:0000259" key="8">
    <source>
        <dbReference type="PROSITE" id="PS51007"/>
    </source>
</evidence>
<comment type="caution">
    <text evidence="9">The sequence shown here is derived from an EMBL/GenBank/DDBJ whole genome shotgun (WGS) entry which is preliminary data.</text>
</comment>
<sequence length="105" mass="10878">MRKLNLSVLVLAASLAAAAMPTLAADGAALYAQKTCNACHGADAKTPIMPTYPKIAGQNEQYLAAQMKDIKSGARANGQTAAMKPIMAMVSDEEIAAIAAWLATQ</sequence>
<keyword evidence="10" id="KW-1185">Reference proteome</keyword>
<evidence type="ECO:0000256" key="5">
    <source>
        <dbReference type="ARBA" id="ARBA00023004"/>
    </source>
</evidence>
<accession>A0A369CIN3</accession>
<dbReference type="RefSeq" id="WP_114277841.1">
    <property type="nucleotide sequence ID" value="NZ_QPJY01000001.1"/>
</dbReference>
<dbReference type="Pfam" id="PF00034">
    <property type="entry name" value="Cytochrom_C"/>
    <property type="match status" value="1"/>
</dbReference>
<keyword evidence="1" id="KW-0813">Transport</keyword>
<feature type="chain" id="PRO_5017083407" evidence="7">
    <location>
        <begin position="25"/>
        <end position="105"/>
    </location>
</feature>
<feature type="domain" description="Cytochrome c" evidence="8">
    <location>
        <begin position="22"/>
        <end position="105"/>
    </location>
</feature>
<evidence type="ECO:0000256" key="2">
    <source>
        <dbReference type="ARBA" id="ARBA00022617"/>
    </source>
</evidence>
<organism evidence="9 10">
    <name type="scientific">Thioalbus denitrificans</name>
    <dbReference type="NCBI Taxonomy" id="547122"/>
    <lineage>
        <taxon>Bacteria</taxon>
        <taxon>Pseudomonadati</taxon>
        <taxon>Pseudomonadota</taxon>
        <taxon>Gammaproteobacteria</taxon>
        <taxon>Chromatiales</taxon>
        <taxon>Ectothiorhodospiraceae</taxon>
        <taxon>Thioalbus</taxon>
    </lineage>
</organism>
<keyword evidence="2 6" id="KW-0349">Heme</keyword>
<dbReference type="PROSITE" id="PS51007">
    <property type="entry name" value="CYTC"/>
    <property type="match status" value="1"/>
</dbReference>
<keyword evidence="4" id="KW-0249">Electron transport</keyword>
<dbReference type="InterPro" id="IPR036909">
    <property type="entry name" value="Cyt_c-like_dom_sf"/>
</dbReference>
<dbReference type="PANTHER" id="PTHR33751">
    <property type="entry name" value="CBB3-TYPE CYTOCHROME C OXIDASE SUBUNIT FIXP"/>
    <property type="match status" value="1"/>
</dbReference>
<evidence type="ECO:0000256" key="7">
    <source>
        <dbReference type="SAM" id="SignalP"/>
    </source>
</evidence>
<gene>
    <name evidence="9" type="ORF">DFQ59_101243</name>
</gene>